<evidence type="ECO:0000313" key="6">
    <source>
        <dbReference type="Proteomes" id="UP001154420"/>
    </source>
</evidence>
<dbReference type="GO" id="GO:0008270">
    <property type="term" value="F:zinc ion binding"/>
    <property type="evidence" value="ECO:0007669"/>
    <property type="project" value="UniProtKB-KW"/>
</dbReference>
<feature type="domain" description="Zinc finger CHC2-type" evidence="4">
    <location>
        <begin position="29"/>
        <end position="79"/>
    </location>
</feature>
<keyword evidence="1" id="KW-0479">Metal-binding</keyword>
<accession>A0A9X5BGI4</accession>
<dbReference type="OrthoDB" id="9773296at2"/>
<reference evidence="5" key="1">
    <citation type="submission" date="2018-09" db="EMBL/GenBank/DDBJ databases">
        <title>Murine metabolic-syndrome-specific gut microbial biobank.</title>
        <authorList>
            <person name="Liu C."/>
        </authorList>
    </citation>
    <scope>NUCLEOTIDE SEQUENCE</scope>
    <source>
        <strain evidence="5">D42-62</strain>
    </source>
</reference>
<dbReference type="InterPro" id="IPR036977">
    <property type="entry name" value="DNA_primase_Znf_CHC2"/>
</dbReference>
<comment type="caution">
    <text evidence="5">The sequence shown here is derived from an EMBL/GenBank/DDBJ whole genome shotgun (WGS) entry which is preliminary data.</text>
</comment>
<organism evidence="5 6">
    <name type="scientific">Parablautia muri</name>
    <dbReference type="NCBI Taxonomy" id="2320879"/>
    <lineage>
        <taxon>Bacteria</taxon>
        <taxon>Bacillati</taxon>
        <taxon>Bacillota</taxon>
        <taxon>Clostridia</taxon>
        <taxon>Lachnospirales</taxon>
        <taxon>Lachnospiraceae</taxon>
        <taxon>Parablautia</taxon>
    </lineage>
</organism>
<keyword evidence="6" id="KW-1185">Reference proteome</keyword>
<dbReference type="Pfam" id="PF01807">
    <property type="entry name" value="Zn_ribbon_DnaG"/>
    <property type="match status" value="1"/>
</dbReference>
<dbReference type="InterPro" id="IPR002694">
    <property type="entry name" value="Znf_CHC2"/>
</dbReference>
<dbReference type="InterPro" id="IPR050219">
    <property type="entry name" value="DnaG_primase"/>
</dbReference>
<dbReference type="GO" id="GO:0003899">
    <property type="term" value="F:DNA-directed RNA polymerase activity"/>
    <property type="evidence" value="ECO:0007669"/>
    <property type="project" value="InterPro"/>
</dbReference>
<evidence type="ECO:0000313" key="5">
    <source>
        <dbReference type="EMBL" id="NBJ93381.1"/>
    </source>
</evidence>
<dbReference type="GO" id="GO:0003677">
    <property type="term" value="F:DNA binding"/>
    <property type="evidence" value="ECO:0007669"/>
    <property type="project" value="InterPro"/>
</dbReference>
<dbReference type="EMBL" id="QZDT01000018">
    <property type="protein sequence ID" value="NBJ93381.1"/>
    <property type="molecule type" value="Genomic_DNA"/>
</dbReference>
<evidence type="ECO:0000256" key="3">
    <source>
        <dbReference type="ARBA" id="ARBA00022833"/>
    </source>
</evidence>
<dbReference type="PANTHER" id="PTHR30313:SF2">
    <property type="entry name" value="DNA PRIMASE"/>
    <property type="match status" value="1"/>
</dbReference>
<proteinExistence type="predicted"/>
<evidence type="ECO:0000256" key="1">
    <source>
        <dbReference type="ARBA" id="ARBA00022723"/>
    </source>
</evidence>
<keyword evidence="2" id="KW-0863">Zinc-finger</keyword>
<dbReference type="AlphaFoldDB" id="A0A9X5BGI4"/>
<sequence>MSIFSEVKEYLTARQAAEYYGLKVRRKGIACCPFHDDKRPSMKIDKNYYCFACGVGGDVIDYVLRMHGLSQYDAVLKLIEDFQLPISVRGKVMFNEQEKARIKKEKAERERIIHIKERFKKWCNQSIDILRDCLLEVEKAENFLRNKPPDNVFSDDYAQILHAVPIINYWMDILCIGETAEKQELFMKNRREVEKLVQRVRSSGKRIMEESRGSVGCRDEQRGRCAL</sequence>
<dbReference type="RefSeq" id="WP_160560456.1">
    <property type="nucleotide sequence ID" value="NZ_QZDT01000018.1"/>
</dbReference>
<dbReference type="SUPFAM" id="SSF57783">
    <property type="entry name" value="Zinc beta-ribbon"/>
    <property type="match status" value="1"/>
</dbReference>
<protein>
    <submittedName>
        <fullName evidence="5">DNA primase</fullName>
    </submittedName>
</protein>
<dbReference type="GO" id="GO:0006269">
    <property type="term" value="P:DNA replication, synthesis of primer"/>
    <property type="evidence" value="ECO:0007669"/>
    <property type="project" value="TreeGrafter"/>
</dbReference>
<gene>
    <name evidence="5" type="ORF">D5281_12445</name>
</gene>
<dbReference type="PANTHER" id="PTHR30313">
    <property type="entry name" value="DNA PRIMASE"/>
    <property type="match status" value="1"/>
</dbReference>
<keyword evidence="3" id="KW-0862">Zinc</keyword>
<dbReference type="GO" id="GO:0005737">
    <property type="term" value="C:cytoplasm"/>
    <property type="evidence" value="ECO:0007669"/>
    <property type="project" value="TreeGrafter"/>
</dbReference>
<dbReference type="Proteomes" id="UP001154420">
    <property type="component" value="Unassembled WGS sequence"/>
</dbReference>
<evidence type="ECO:0000256" key="2">
    <source>
        <dbReference type="ARBA" id="ARBA00022771"/>
    </source>
</evidence>
<name>A0A9X5BGI4_9FIRM</name>
<dbReference type="Gene3D" id="3.90.580.10">
    <property type="entry name" value="Zinc finger, CHC2-type domain"/>
    <property type="match status" value="1"/>
</dbReference>
<dbReference type="SMART" id="SM00400">
    <property type="entry name" value="ZnF_CHCC"/>
    <property type="match status" value="1"/>
</dbReference>
<evidence type="ECO:0000259" key="4">
    <source>
        <dbReference type="SMART" id="SM00400"/>
    </source>
</evidence>